<feature type="region of interest" description="Disordered" evidence="1">
    <location>
        <begin position="339"/>
        <end position="389"/>
    </location>
</feature>
<dbReference type="AlphaFoldDB" id="Q2J7R2"/>
<evidence type="ECO:0008006" key="5">
    <source>
        <dbReference type="Google" id="ProtNLM"/>
    </source>
</evidence>
<evidence type="ECO:0000313" key="3">
    <source>
        <dbReference type="EMBL" id="ABD12680.1"/>
    </source>
</evidence>
<dbReference type="OrthoDB" id="3859571at2"/>
<dbReference type="Proteomes" id="UP000001937">
    <property type="component" value="Chromosome"/>
</dbReference>
<keyword evidence="2" id="KW-1133">Transmembrane helix</keyword>
<dbReference type="NCBIfam" id="NF042935">
    <property type="entry name" value="SCO6880_fam"/>
    <property type="match status" value="1"/>
</dbReference>
<dbReference type="STRING" id="106370.Francci3_3323"/>
<dbReference type="HOGENOM" id="CLU_529717_0_0_11"/>
<organism evidence="3 4">
    <name type="scientific">Frankia casuarinae (strain DSM 45818 / CECT 9043 / HFP020203 / CcI3)</name>
    <dbReference type="NCBI Taxonomy" id="106370"/>
    <lineage>
        <taxon>Bacteria</taxon>
        <taxon>Bacillati</taxon>
        <taxon>Actinomycetota</taxon>
        <taxon>Actinomycetes</taxon>
        <taxon>Frankiales</taxon>
        <taxon>Frankiaceae</taxon>
        <taxon>Frankia</taxon>
    </lineage>
</organism>
<dbReference type="RefSeq" id="WP_011437706.1">
    <property type="nucleotide sequence ID" value="NC_007777.1"/>
</dbReference>
<reference evidence="3 4" key="1">
    <citation type="journal article" date="2007" name="Genome Res.">
        <title>Genome characteristics of facultatively symbiotic Frankia sp. strains reflect host range and host plant biogeography.</title>
        <authorList>
            <person name="Normand P."/>
            <person name="Lapierre P."/>
            <person name="Tisa L.S."/>
            <person name="Gogarten J.P."/>
            <person name="Alloisio N."/>
            <person name="Bagnarol E."/>
            <person name="Bassi C.A."/>
            <person name="Berry A.M."/>
            <person name="Bickhart D.M."/>
            <person name="Choisne N."/>
            <person name="Couloux A."/>
            <person name="Cournoyer B."/>
            <person name="Cruveiller S."/>
            <person name="Daubin V."/>
            <person name="Demange N."/>
            <person name="Francino M.P."/>
            <person name="Goltsman E."/>
            <person name="Huang Y."/>
            <person name="Kopp O.R."/>
            <person name="Labarre L."/>
            <person name="Lapidus A."/>
            <person name="Lavire C."/>
            <person name="Marechal J."/>
            <person name="Martinez M."/>
            <person name="Mastronunzio J.E."/>
            <person name="Mullin B.C."/>
            <person name="Niemann J."/>
            <person name="Pujic P."/>
            <person name="Rawnsley T."/>
            <person name="Rouy Z."/>
            <person name="Schenowitz C."/>
            <person name="Sellstedt A."/>
            <person name="Tavares F."/>
            <person name="Tomkins J.P."/>
            <person name="Vallenet D."/>
            <person name="Valverde C."/>
            <person name="Wall L.G."/>
            <person name="Wang Y."/>
            <person name="Medigue C."/>
            <person name="Benson D.R."/>
        </authorList>
    </citation>
    <scope>NUCLEOTIDE SEQUENCE [LARGE SCALE GENOMIC DNA]</scope>
    <source>
        <strain evidence="4">DSM 45818 / CECT 9043 / CcI3</strain>
    </source>
</reference>
<keyword evidence="2" id="KW-0812">Transmembrane</keyword>
<name>Q2J7R2_FRACC</name>
<dbReference type="InterPro" id="IPR049978">
    <property type="entry name" value="SCO6880-like"/>
</dbReference>
<evidence type="ECO:0000256" key="1">
    <source>
        <dbReference type="SAM" id="MobiDB-lite"/>
    </source>
</evidence>
<protein>
    <recommendedName>
        <fullName evidence="5">PrgI family protein</fullName>
    </recommendedName>
</protein>
<evidence type="ECO:0000313" key="4">
    <source>
        <dbReference type="Proteomes" id="UP000001937"/>
    </source>
</evidence>
<sequence>MSGPVYHLAPRRAGTALFGASVPQVILIGLGVGGLAAGPRLLGGGSGTTAGVGVAVACLLFAFVRVGGEPLVHLLPVVAGYLLHTRLLHTRLLHTRLLHTRLLHTRLLHTCGGCRPCAVPSSARPTGIGAGAAGWGSAGRRSERVDLPAVPRSVEVVAAATGCRVPTADGQPAGLVRDRRTGTITVVLDVRGGPFGLLDGAGKDRQTAGWARVLTQFARETPVARLGWTVRSGPATALDLPVEPRRQPESAAAARSRQPARPPAGELLAYRRLLAEAQPALIRHDLRLWLTVRPTRGGRHADGRATALAAAETLADRCASAGLHVRGLLSTAELTKTVLDHADPPPPEASKALEAPSRAAEPDSASTPGLAARAHLPGAGTPRPPQRLQPDSLTLRAWWDAARIGDSWHRVFWIAGWPTGGLRPGWLDPLLHDVPCVRTLALTMTPVPWRVSRRRINSDTVSVDTAVHLRDRHAFRVPVHLTQAHDDIDRRDAELTAGYPEYAYLGLLDVTAPSRHDLDDASAAIVDLAARCGIVDLRPLHGRHHTAWAATLPLGLAPRPTVTGAP</sequence>
<feature type="transmembrane region" description="Helical" evidence="2">
    <location>
        <begin position="44"/>
        <end position="64"/>
    </location>
</feature>
<gene>
    <name evidence="3" type="ordered locus">Francci3_3323</name>
</gene>
<dbReference type="EMBL" id="CP000249">
    <property type="protein sequence ID" value="ABD12680.1"/>
    <property type="molecule type" value="Genomic_DNA"/>
</dbReference>
<feature type="region of interest" description="Disordered" evidence="1">
    <location>
        <begin position="240"/>
        <end position="262"/>
    </location>
</feature>
<proteinExistence type="predicted"/>
<keyword evidence="4" id="KW-1185">Reference proteome</keyword>
<dbReference type="PhylomeDB" id="Q2J7R2"/>
<keyword evidence="2" id="KW-0472">Membrane</keyword>
<feature type="compositionally biased region" description="Low complexity" evidence="1">
    <location>
        <begin position="249"/>
        <end position="262"/>
    </location>
</feature>
<dbReference type="KEGG" id="fra:Francci3_3323"/>
<accession>Q2J7R2</accession>
<evidence type="ECO:0000256" key="2">
    <source>
        <dbReference type="SAM" id="Phobius"/>
    </source>
</evidence>
<feature type="transmembrane region" description="Helical" evidence="2">
    <location>
        <begin position="16"/>
        <end position="37"/>
    </location>
</feature>